<feature type="compositionally biased region" description="Low complexity" evidence="1">
    <location>
        <begin position="40"/>
        <end position="50"/>
    </location>
</feature>
<evidence type="ECO:0000313" key="2">
    <source>
        <dbReference type="EMBL" id="KAF2771713.1"/>
    </source>
</evidence>
<organism evidence="2 3">
    <name type="scientific">Teratosphaeria nubilosa</name>
    <dbReference type="NCBI Taxonomy" id="161662"/>
    <lineage>
        <taxon>Eukaryota</taxon>
        <taxon>Fungi</taxon>
        <taxon>Dikarya</taxon>
        <taxon>Ascomycota</taxon>
        <taxon>Pezizomycotina</taxon>
        <taxon>Dothideomycetes</taxon>
        <taxon>Dothideomycetidae</taxon>
        <taxon>Mycosphaerellales</taxon>
        <taxon>Teratosphaeriaceae</taxon>
        <taxon>Teratosphaeria</taxon>
    </lineage>
</organism>
<dbReference type="EMBL" id="ML995818">
    <property type="protein sequence ID" value="KAF2771713.1"/>
    <property type="molecule type" value="Genomic_DNA"/>
</dbReference>
<dbReference type="AlphaFoldDB" id="A0A6G1LFI8"/>
<protein>
    <submittedName>
        <fullName evidence="2">Uncharacterized protein</fullName>
    </submittedName>
</protein>
<sequence>MNEQTYQLAGDLEGKLAGKVKNVHLEPAIFDDGPSFPHQSSLAESMSSASTDPEDARMRKCWEEVVRKELGIPNHYSHVAVLMVYWAADLDKGLNVLKEVKPLEELFKNDFGFTTEKFELKNTSDLKRPQLQLDKAMTDFVHEHDGSYRTNLLIVYYTGHGCVERNRPDLLIAGTSTGESERSNGAWPPRASWAQATRALDGAEADVLTILDCCCAGNMIKVHSQNNRIYEIMAATGKDMATPEPGVRSYTLERYYRFAKISTPHRSCSTTCQPVYHGTCTSHVRIMRVLH</sequence>
<proteinExistence type="predicted"/>
<dbReference type="OrthoDB" id="4760831at2759"/>
<keyword evidence="3" id="KW-1185">Reference proteome</keyword>
<evidence type="ECO:0000313" key="3">
    <source>
        <dbReference type="Proteomes" id="UP000799436"/>
    </source>
</evidence>
<accession>A0A6G1LFI8</accession>
<gene>
    <name evidence="2" type="ORF">EJ03DRAFT_22498</name>
</gene>
<name>A0A6G1LFI8_9PEZI</name>
<reference evidence="2" key="1">
    <citation type="journal article" date="2020" name="Stud. Mycol.">
        <title>101 Dothideomycetes genomes: a test case for predicting lifestyles and emergence of pathogens.</title>
        <authorList>
            <person name="Haridas S."/>
            <person name="Albert R."/>
            <person name="Binder M."/>
            <person name="Bloem J."/>
            <person name="Labutti K."/>
            <person name="Salamov A."/>
            <person name="Andreopoulos B."/>
            <person name="Baker S."/>
            <person name="Barry K."/>
            <person name="Bills G."/>
            <person name="Bluhm B."/>
            <person name="Cannon C."/>
            <person name="Castanera R."/>
            <person name="Culley D."/>
            <person name="Daum C."/>
            <person name="Ezra D."/>
            <person name="Gonzalez J."/>
            <person name="Henrissat B."/>
            <person name="Kuo A."/>
            <person name="Liang C."/>
            <person name="Lipzen A."/>
            <person name="Lutzoni F."/>
            <person name="Magnuson J."/>
            <person name="Mondo S."/>
            <person name="Nolan M."/>
            <person name="Ohm R."/>
            <person name="Pangilinan J."/>
            <person name="Park H.-J."/>
            <person name="Ramirez L."/>
            <person name="Alfaro M."/>
            <person name="Sun H."/>
            <person name="Tritt A."/>
            <person name="Yoshinaga Y."/>
            <person name="Zwiers L.-H."/>
            <person name="Turgeon B."/>
            <person name="Goodwin S."/>
            <person name="Spatafora J."/>
            <person name="Crous P."/>
            <person name="Grigoriev I."/>
        </authorList>
    </citation>
    <scope>NUCLEOTIDE SEQUENCE</scope>
    <source>
        <strain evidence="2">CBS 116005</strain>
    </source>
</reference>
<evidence type="ECO:0000256" key="1">
    <source>
        <dbReference type="SAM" id="MobiDB-lite"/>
    </source>
</evidence>
<feature type="region of interest" description="Disordered" evidence="1">
    <location>
        <begin position="36"/>
        <end position="55"/>
    </location>
</feature>
<dbReference type="Proteomes" id="UP000799436">
    <property type="component" value="Unassembled WGS sequence"/>
</dbReference>